<feature type="signal peptide" evidence="1">
    <location>
        <begin position="1"/>
        <end position="24"/>
    </location>
</feature>
<dbReference type="InterPro" id="IPR007767">
    <property type="entry name" value="DUF684"/>
</dbReference>
<dbReference type="Proteomes" id="UP000005237">
    <property type="component" value="Unassembled WGS sequence"/>
</dbReference>
<reference evidence="3" key="1">
    <citation type="submission" date="2010-08" db="EMBL/GenBank/DDBJ databases">
        <authorList>
            <consortium name="Caenorhabditis japonica Sequencing Consortium"/>
            <person name="Wilson R.K."/>
        </authorList>
    </citation>
    <scope>NUCLEOTIDE SEQUENCE [LARGE SCALE GENOMIC DNA]</scope>
    <source>
        <strain evidence="3">DF5081</strain>
    </source>
</reference>
<name>A0A8R1HTD3_CAEJA</name>
<dbReference type="AlphaFoldDB" id="A0A8R1HTD3"/>
<accession>A0A8R1HTD3</accession>
<keyword evidence="1" id="KW-0732">Signal</keyword>
<evidence type="ECO:0000313" key="2">
    <source>
        <dbReference type="EnsemblMetazoa" id="CJA10527.1"/>
    </source>
</evidence>
<dbReference type="PANTHER" id="PTHR31464:SF4">
    <property type="entry name" value="DUF4242 DOMAIN-CONTAINING PROTEIN-RELATED"/>
    <property type="match status" value="1"/>
</dbReference>
<organism evidence="2 3">
    <name type="scientific">Caenorhabditis japonica</name>
    <dbReference type="NCBI Taxonomy" id="281687"/>
    <lineage>
        <taxon>Eukaryota</taxon>
        <taxon>Metazoa</taxon>
        <taxon>Ecdysozoa</taxon>
        <taxon>Nematoda</taxon>
        <taxon>Chromadorea</taxon>
        <taxon>Rhabditida</taxon>
        <taxon>Rhabditina</taxon>
        <taxon>Rhabditomorpha</taxon>
        <taxon>Rhabditoidea</taxon>
        <taxon>Rhabditidae</taxon>
        <taxon>Peloderinae</taxon>
        <taxon>Caenorhabditis</taxon>
    </lineage>
</organism>
<dbReference type="PANTHER" id="PTHR31464">
    <property type="entry name" value="PROTEIN CBG01266"/>
    <property type="match status" value="1"/>
</dbReference>
<dbReference type="Pfam" id="PF05075">
    <property type="entry name" value="DUF684"/>
    <property type="match status" value="1"/>
</dbReference>
<reference evidence="2" key="2">
    <citation type="submission" date="2022-06" db="UniProtKB">
        <authorList>
            <consortium name="EnsemblMetazoa"/>
        </authorList>
    </citation>
    <scope>IDENTIFICATION</scope>
    <source>
        <strain evidence="2">DF5081</strain>
    </source>
</reference>
<keyword evidence="3" id="KW-1185">Reference proteome</keyword>
<proteinExistence type="predicted"/>
<dbReference type="EnsemblMetazoa" id="CJA10527.1">
    <property type="protein sequence ID" value="CJA10527.1"/>
    <property type="gene ID" value="WBGene00129731"/>
</dbReference>
<protein>
    <submittedName>
        <fullName evidence="2">Uncharacterized protein</fullName>
    </submittedName>
</protein>
<feature type="chain" id="PRO_5035802511" evidence="1">
    <location>
        <begin position="25"/>
        <end position="158"/>
    </location>
</feature>
<evidence type="ECO:0000313" key="3">
    <source>
        <dbReference type="Proteomes" id="UP000005237"/>
    </source>
</evidence>
<evidence type="ECO:0000256" key="1">
    <source>
        <dbReference type="SAM" id="SignalP"/>
    </source>
</evidence>
<sequence length="158" mass="18079">MAEKLGTIGVVGLLIIDVLSMVNGHLPTEDPLALELRKLGNQIERLSEETSQHFEELKAFITEHDIIRDVAVPTAVRMRLLNDVLENQDHHSIETFRKSCNEIAPKDIAYKFIELLKIHSTNPLKMAIEKDELMKRATFSRWKDFIDTVFGQIVSEIL</sequence>